<dbReference type="EMBL" id="MU167410">
    <property type="protein sequence ID" value="KAG0140939.1"/>
    <property type="molecule type" value="Genomic_DNA"/>
</dbReference>
<name>A0A9P6N789_9BASI</name>
<keyword evidence="3" id="KW-1185">Reference proteome</keyword>
<evidence type="ECO:0000313" key="2">
    <source>
        <dbReference type="EMBL" id="KAG0140939.1"/>
    </source>
</evidence>
<reference evidence="2" key="1">
    <citation type="submission" date="2013-11" db="EMBL/GenBank/DDBJ databases">
        <title>Genome sequence of the fusiform rust pathogen reveals effectors for host alternation and coevolution with pine.</title>
        <authorList>
            <consortium name="DOE Joint Genome Institute"/>
            <person name="Smith K."/>
            <person name="Pendleton A."/>
            <person name="Kubisiak T."/>
            <person name="Anderson C."/>
            <person name="Salamov A."/>
            <person name="Aerts A."/>
            <person name="Riley R."/>
            <person name="Clum A."/>
            <person name="Lindquist E."/>
            <person name="Ence D."/>
            <person name="Campbell M."/>
            <person name="Kronenberg Z."/>
            <person name="Feau N."/>
            <person name="Dhillon B."/>
            <person name="Hamelin R."/>
            <person name="Burleigh J."/>
            <person name="Smith J."/>
            <person name="Yandell M."/>
            <person name="Nelson C."/>
            <person name="Grigoriev I."/>
            <person name="Davis J."/>
        </authorList>
    </citation>
    <scope>NUCLEOTIDE SEQUENCE</scope>
    <source>
        <strain evidence="2">G11</strain>
    </source>
</reference>
<feature type="domain" description="CFA20" evidence="1">
    <location>
        <begin position="97"/>
        <end position="236"/>
    </location>
</feature>
<dbReference type="PANTHER" id="PTHR12458">
    <property type="entry name" value="ORF PROTEIN"/>
    <property type="match status" value="1"/>
</dbReference>
<organism evidence="2 3">
    <name type="scientific">Cronartium quercuum f. sp. fusiforme G11</name>
    <dbReference type="NCBI Taxonomy" id="708437"/>
    <lineage>
        <taxon>Eukaryota</taxon>
        <taxon>Fungi</taxon>
        <taxon>Dikarya</taxon>
        <taxon>Basidiomycota</taxon>
        <taxon>Pucciniomycotina</taxon>
        <taxon>Pucciniomycetes</taxon>
        <taxon>Pucciniales</taxon>
        <taxon>Coleosporiaceae</taxon>
        <taxon>Cronartium</taxon>
    </lineage>
</organism>
<proteinExistence type="predicted"/>
<dbReference type="Proteomes" id="UP000886653">
    <property type="component" value="Unassembled WGS sequence"/>
</dbReference>
<comment type="caution">
    <text evidence="2">The sequence shown here is derived from an EMBL/GenBank/DDBJ whole genome shotgun (WGS) entry which is preliminary data.</text>
</comment>
<protein>
    <recommendedName>
        <fullName evidence="1">CFA20 domain-containing protein</fullName>
    </recommendedName>
</protein>
<dbReference type="InterPro" id="IPR040441">
    <property type="entry name" value="CFA20/CFAP20DC"/>
</dbReference>
<dbReference type="Pfam" id="PF05018">
    <property type="entry name" value="CFA20_dom"/>
    <property type="match status" value="1"/>
</dbReference>
<dbReference type="OrthoDB" id="7486196at2759"/>
<dbReference type="AlphaFoldDB" id="A0A9P6N789"/>
<evidence type="ECO:0000259" key="1">
    <source>
        <dbReference type="Pfam" id="PF05018"/>
    </source>
</evidence>
<dbReference type="InterPro" id="IPR007714">
    <property type="entry name" value="CFA20_dom"/>
</dbReference>
<sequence length="275" mass="31988">MNNSDVQTEVKTKSIYGNVIQSSPLVIFSSLPISSPFQYSSLSIDPYLKEDSFITLLNDQTNQFYNEHMIYKSKVMAEVNKANQIKILGKNDQLIPINSIVLHLQSPNTKLTYFRLPSLKTNLELDIKLPFLHLQLKPLGHHFMFELGLKNLTGHSIKLRCSTFQLEPKTYYRGNQLVLIHLPILNFNESIQTNWKEIIIPLCKIWKQFNSISYISVHANIRLRRIYFTDNGFIGQEHFNDDDEFCKRGRIIVNQTDCLVEKFRPELTLFSSNCK</sequence>
<gene>
    <name evidence="2" type="ORF">CROQUDRAFT_99397</name>
</gene>
<accession>A0A9P6N789</accession>
<evidence type="ECO:0000313" key="3">
    <source>
        <dbReference type="Proteomes" id="UP000886653"/>
    </source>
</evidence>